<dbReference type="Pfam" id="PF04167">
    <property type="entry name" value="DUF402"/>
    <property type="match status" value="1"/>
</dbReference>
<dbReference type="Proteomes" id="UP000324269">
    <property type="component" value="Unassembled WGS sequence"/>
</dbReference>
<evidence type="ECO:0000259" key="1">
    <source>
        <dbReference type="Pfam" id="PF04167"/>
    </source>
</evidence>
<organism evidence="2 3">
    <name type="scientific">Rossellomorea aquimaris</name>
    <dbReference type="NCBI Taxonomy" id="189382"/>
    <lineage>
        <taxon>Bacteria</taxon>
        <taxon>Bacillati</taxon>
        <taxon>Bacillota</taxon>
        <taxon>Bacilli</taxon>
        <taxon>Bacillales</taxon>
        <taxon>Bacillaceae</taxon>
        <taxon>Rossellomorea</taxon>
    </lineage>
</organism>
<dbReference type="RefSeq" id="WP_148968213.1">
    <property type="nucleotide sequence ID" value="NZ_JBNIKW010000001.1"/>
</dbReference>
<dbReference type="InterPro" id="IPR035930">
    <property type="entry name" value="FomD-like_sf"/>
</dbReference>
<dbReference type="SUPFAM" id="SSF159234">
    <property type="entry name" value="FomD-like"/>
    <property type="match status" value="1"/>
</dbReference>
<dbReference type="PANTHER" id="PTHR41271">
    <property type="entry name" value="DUF402 DOMAIN-CONTAINING PROTEIN"/>
    <property type="match status" value="1"/>
</dbReference>
<dbReference type="AlphaFoldDB" id="A0A5D4UQ61"/>
<comment type="caution">
    <text evidence="2">The sequence shown here is derived from an EMBL/GenBank/DDBJ whole genome shotgun (WGS) entry which is preliminary data.</text>
</comment>
<evidence type="ECO:0000313" key="3">
    <source>
        <dbReference type="Proteomes" id="UP000324269"/>
    </source>
</evidence>
<feature type="domain" description="DUF402" evidence="1">
    <location>
        <begin position="56"/>
        <end position="133"/>
    </location>
</feature>
<sequence length="192" mass="22062">MGSPLQVGAPIIERKIGYDGKLVEHHCRLLKAGVEDVVLFHRIKDAFTMTTNQSSLTIPEGSYTLAHYWKDRAYNVYIWRNHRGEYLGSYFNIVRNTNINNEVVSFEDLIIDVLVFADGKASVLDEEELPVSMEEFENGYVLEELQLLVDSLGGFLPKLIFETKVHFPHDDLLGWLSDSKDRREVSEQQDEI</sequence>
<evidence type="ECO:0000313" key="2">
    <source>
        <dbReference type="EMBL" id="TYS88919.1"/>
    </source>
</evidence>
<proteinExistence type="predicted"/>
<protein>
    <submittedName>
        <fullName evidence="2">DUF402 domain-containing protein</fullName>
    </submittedName>
</protein>
<accession>A0A5D4UQ61</accession>
<dbReference type="OrthoDB" id="2735096at2"/>
<dbReference type="EMBL" id="VTEZ01000001">
    <property type="protein sequence ID" value="TYS88919.1"/>
    <property type="molecule type" value="Genomic_DNA"/>
</dbReference>
<dbReference type="PANTHER" id="PTHR41271:SF1">
    <property type="entry name" value="DUF402 DOMAIN-CONTAINING PROTEIN"/>
    <property type="match status" value="1"/>
</dbReference>
<dbReference type="Gene3D" id="2.40.380.10">
    <property type="entry name" value="FomD-like"/>
    <property type="match status" value="1"/>
</dbReference>
<gene>
    <name evidence="2" type="ORF">FZC85_04645</name>
</gene>
<dbReference type="InterPro" id="IPR007295">
    <property type="entry name" value="DUF402"/>
</dbReference>
<reference evidence="2 3" key="1">
    <citation type="submission" date="2019-08" db="EMBL/GenBank/DDBJ databases">
        <title>Bacillus genomes from the desert of Cuatro Cienegas, Coahuila.</title>
        <authorList>
            <person name="Olmedo-Alvarez G."/>
        </authorList>
    </citation>
    <scope>NUCLEOTIDE SEQUENCE [LARGE SCALE GENOMIC DNA]</scope>
    <source>
        <strain evidence="2 3">CH87b_3T</strain>
    </source>
</reference>
<name>A0A5D4UQ61_9BACI</name>